<evidence type="ECO:0000313" key="3">
    <source>
        <dbReference type="Proteomes" id="UP000178240"/>
    </source>
</evidence>
<gene>
    <name evidence="2" type="ORF">A2744_00625</name>
</gene>
<comment type="caution">
    <text evidence="2">The sequence shown here is derived from an EMBL/GenBank/DDBJ whole genome shotgun (WGS) entry which is preliminary data.</text>
</comment>
<reference evidence="2 3" key="1">
    <citation type="journal article" date="2016" name="Nat. Commun.">
        <title>Thousands of microbial genomes shed light on interconnected biogeochemical processes in an aquifer system.</title>
        <authorList>
            <person name="Anantharaman K."/>
            <person name="Brown C.T."/>
            <person name="Hug L.A."/>
            <person name="Sharon I."/>
            <person name="Castelle C.J."/>
            <person name="Probst A.J."/>
            <person name="Thomas B.C."/>
            <person name="Singh A."/>
            <person name="Wilkins M.J."/>
            <person name="Karaoz U."/>
            <person name="Brodie E.L."/>
            <person name="Williams K.H."/>
            <person name="Hubbard S.S."/>
            <person name="Banfield J.F."/>
        </authorList>
    </citation>
    <scope>NUCLEOTIDE SEQUENCE [LARGE SCALE GENOMIC DNA]</scope>
</reference>
<evidence type="ECO:0000259" key="1">
    <source>
        <dbReference type="Pfam" id="PF00535"/>
    </source>
</evidence>
<feature type="domain" description="Glycosyltransferase 2-like" evidence="1">
    <location>
        <begin position="5"/>
        <end position="165"/>
    </location>
</feature>
<dbReference type="STRING" id="1797535.A2744_00625"/>
<dbReference type="SUPFAM" id="SSF53448">
    <property type="entry name" value="Nucleotide-diphospho-sugar transferases"/>
    <property type="match status" value="1"/>
</dbReference>
<dbReference type="Gene3D" id="3.90.550.10">
    <property type="entry name" value="Spore Coat Polysaccharide Biosynthesis Protein SpsA, Chain A"/>
    <property type="match status" value="1"/>
</dbReference>
<dbReference type="InterPro" id="IPR001173">
    <property type="entry name" value="Glyco_trans_2-like"/>
</dbReference>
<dbReference type="InterPro" id="IPR029044">
    <property type="entry name" value="Nucleotide-diphossugar_trans"/>
</dbReference>
<dbReference type="Proteomes" id="UP000178240">
    <property type="component" value="Unassembled WGS sequence"/>
</dbReference>
<dbReference type="PANTHER" id="PTHR10859:SF91">
    <property type="entry name" value="DOLICHYL-PHOSPHATE BETA-GLUCOSYLTRANSFERASE"/>
    <property type="match status" value="1"/>
</dbReference>
<protein>
    <recommendedName>
        <fullName evidence="1">Glycosyltransferase 2-like domain-containing protein</fullName>
    </recommendedName>
</protein>
<dbReference type="EMBL" id="MHIE01000024">
    <property type="protein sequence ID" value="OGY45208.1"/>
    <property type="molecule type" value="Genomic_DNA"/>
</dbReference>
<evidence type="ECO:0000313" key="2">
    <source>
        <dbReference type="EMBL" id="OGY45208.1"/>
    </source>
</evidence>
<dbReference type="PANTHER" id="PTHR10859">
    <property type="entry name" value="GLYCOSYL TRANSFERASE"/>
    <property type="match status" value="1"/>
</dbReference>
<proteinExistence type="predicted"/>
<dbReference type="GO" id="GO:0006487">
    <property type="term" value="P:protein N-linked glycosylation"/>
    <property type="evidence" value="ECO:0007669"/>
    <property type="project" value="TreeGrafter"/>
</dbReference>
<sequence>MKVLIVVPAYNEEKVLEANILKILDFCQKNLKADFEIVIVDNQSTDATGQIAQRLANQYPAVHYLGIDQKGKGFAIKSGWQSSSADVYCFMDADLATDLSALPALVEGISAGYDLVCGNRFDPQSKIKRSGFRRLVSFVYRRVLKMFLAVKIDDAPCGFKAVNHQVRVKLLAQVKNQAWFFDSELVILAEKLGYKIKQIPVTWVEPRTAKDKSRVKVFSLALNYFREIWRLRKQLP</sequence>
<accession>A0A1G1XYU7</accession>
<organism evidence="2 3">
    <name type="scientific">Candidatus Buchananbacteria bacterium RIFCSPHIGHO2_01_FULL_44_11</name>
    <dbReference type="NCBI Taxonomy" id="1797535"/>
    <lineage>
        <taxon>Bacteria</taxon>
        <taxon>Candidatus Buchananiibacteriota</taxon>
    </lineage>
</organism>
<dbReference type="Pfam" id="PF00535">
    <property type="entry name" value="Glycos_transf_2"/>
    <property type="match status" value="1"/>
</dbReference>
<dbReference type="AlphaFoldDB" id="A0A1G1XYU7"/>
<name>A0A1G1XYU7_9BACT</name>